<keyword evidence="2" id="KW-0732">Signal</keyword>
<feature type="chain" id="PRO_5031323454" evidence="2">
    <location>
        <begin position="27"/>
        <end position="197"/>
    </location>
</feature>
<evidence type="ECO:0000256" key="1">
    <source>
        <dbReference type="ARBA" id="ARBA00022801"/>
    </source>
</evidence>
<dbReference type="EMBL" id="JACHMH010000001">
    <property type="protein sequence ID" value="MBB4675728.1"/>
    <property type="molecule type" value="Genomic_DNA"/>
</dbReference>
<protein>
    <submittedName>
        <fullName evidence="3">Sortase (Surface protein transpeptidase)</fullName>
    </submittedName>
</protein>
<keyword evidence="4" id="KW-1185">Reference proteome</keyword>
<accession>A0A7W7FSU0</accession>
<dbReference type="Proteomes" id="UP000533598">
    <property type="component" value="Unassembled WGS sequence"/>
</dbReference>
<dbReference type="InterPro" id="IPR005754">
    <property type="entry name" value="Sortase"/>
</dbReference>
<dbReference type="AlphaFoldDB" id="A0A7W7FSU0"/>
<dbReference type="InterPro" id="IPR042001">
    <property type="entry name" value="Sortase_F"/>
</dbReference>
<keyword evidence="1" id="KW-0378">Hydrolase</keyword>
<evidence type="ECO:0000256" key="2">
    <source>
        <dbReference type="SAM" id="SignalP"/>
    </source>
</evidence>
<dbReference type="PROSITE" id="PS51257">
    <property type="entry name" value="PROKAR_LIPOPROTEIN"/>
    <property type="match status" value="1"/>
</dbReference>
<name>A0A7W7FSU0_9PSEU</name>
<dbReference type="CDD" id="cd05829">
    <property type="entry name" value="Sortase_F"/>
    <property type="match status" value="1"/>
</dbReference>
<dbReference type="GO" id="GO:0016787">
    <property type="term" value="F:hydrolase activity"/>
    <property type="evidence" value="ECO:0007669"/>
    <property type="project" value="UniProtKB-KW"/>
</dbReference>
<comment type="caution">
    <text evidence="3">The sequence shown here is derived from an EMBL/GenBank/DDBJ whole genome shotgun (WGS) entry which is preliminary data.</text>
</comment>
<proteinExistence type="predicted"/>
<dbReference type="Gene3D" id="2.40.260.10">
    <property type="entry name" value="Sortase"/>
    <property type="match status" value="1"/>
</dbReference>
<reference evidence="3 4" key="1">
    <citation type="submission" date="2020-08" db="EMBL/GenBank/DDBJ databases">
        <title>Sequencing the genomes of 1000 actinobacteria strains.</title>
        <authorList>
            <person name="Klenk H.-P."/>
        </authorList>
    </citation>
    <scope>NUCLEOTIDE SEQUENCE [LARGE SCALE GENOMIC DNA]</scope>
    <source>
        <strain evidence="3 4">DSM 44230</strain>
    </source>
</reference>
<dbReference type="SUPFAM" id="SSF63817">
    <property type="entry name" value="Sortase"/>
    <property type="match status" value="1"/>
</dbReference>
<dbReference type="NCBIfam" id="NF033748">
    <property type="entry name" value="class_F_sortase"/>
    <property type="match status" value="1"/>
</dbReference>
<gene>
    <name evidence="3" type="ORF">HNR67_001846</name>
</gene>
<dbReference type="RefSeq" id="WP_312986852.1">
    <property type="nucleotide sequence ID" value="NZ_JACHMH010000001.1"/>
</dbReference>
<organism evidence="3 4">
    <name type="scientific">Crossiella cryophila</name>
    <dbReference type="NCBI Taxonomy" id="43355"/>
    <lineage>
        <taxon>Bacteria</taxon>
        <taxon>Bacillati</taxon>
        <taxon>Actinomycetota</taxon>
        <taxon>Actinomycetes</taxon>
        <taxon>Pseudonocardiales</taxon>
        <taxon>Pseudonocardiaceae</taxon>
        <taxon>Crossiella</taxon>
    </lineage>
</organism>
<dbReference type="InterPro" id="IPR023365">
    <property type="entry name" value="Sortase_dom-sf"/>
</dbReference>
<sequence>MSKVGVAGLSLAAMVVLTGCGAPAPAAGPPPSAPASSSAAAPEVAVLAKSTPTRVRVPRIGADSSLVSLGLNKDQTVQVPPVTQPMQAGWYDGAPTPGEKGPAIVLGHVDGAGKPGIFYKLRDVAVGDEILIDRQDGKTVRFVVHETQQVAKKGFPTDRVYGDTDRPELRLITCGGVFDKGARSYQDNIIVYATMVE</sequence>
<evidence type="ECO:0000313" key="4">
    <source>
        <dbReference type="Proteomes" id="UP000533598"/>
    </source>
</evidence>
<evidence type="ECO:0000313" key="3">
    <source>
        <dbReference type="EMBL" id="MBB4675728.1"/>
    </source>
</evidence>
<feature type="signal peptide" evidence="2">
    <location>
        <begin position="1"/>
        <end position="26"/>
    </location>
</feature>
<dbReference type="Pfam" id="PF04203">
    <property type="entry name" value="Sortase"/>
    <property type="match status" value="1"/>
</dbReference>